<reference evidence="2 3" key="1">
    <citation type="submission" date="2019-08" db="EMBL/GenBank/DDBJ databases">
        <title>The genome of the soybean aphid Biotype 1, its phylome, world population structure and adaptation to the North American continent.</title>
        <authorList>
            <person name="Giordano R."/>
            <person name="Donthu R.K."/>
            <person name="Hernandez A.G."/>
            <person name="Wright C.L."/>
            <person name="Zimin A.V."/>
        </authorList>
    </citation>
    <scope>NUCLEOTIDE SEQUENCE [LARGE SCALE GENOMIC DNA]</scope>
    <source>
        <tissue evidence="2">Whole aphids</tissue>
    </source>
</reference>
<evidence type="ECO:0000313" key="3">
    <source>
        <dbReference type="Proteomes" id="UP000475862"/>
    </source>
</evidence>
<accession>A0A6G0TR82</accession>
<dbReference type="EMBL" id="VYZN01000018">
    <property type="protein sequence ID" value="KAE9537306.1"/>
    <property type="molecule type" value="Genomic_DNA"/>
</dbReference>
<evidence type="ECO:0000256" key="1">
    <source>
        <dbReference type="SAM" id="Phobius"/>
    </source>
</evidence>
<feature type="transmembrane region" description="Helical" evidence="1">
    <location>
        <begin position="89"/>
        <end position="111"/>
    </location>
</feature>
<keyword evidence="1" id="KW-0812">Transmembrane</keyword>
<sequence>MSSRQQDVSSSEIQSRATPETLNVRWTSINGINKKCSSKSVKMIFLVSPQYIKINSACFHEDKETKKANEVSARNPNHYKSRIIIEANIWYYIRRVTTILIFLLVIEYLIFDGATLRIGRGGNVGHFTLGLFFLVLNFFYRDFFSRDSFIMTPVEMTYWVYKLIRLSVNRLCFATCNSIDYII</sequence>
<dbReference type="AlphaFoldDB" id="A0A6G0TR82"/>
<name>A0A6G0TR82_APHGL</name>
<feature type="transmembrane region" description="Helical" evidence="1">
    <location>
        <begin position="123"/>
        <end position="140"/>
    </location>
</feature>
<evidence type="ECO:0000313" key="2">
    <source>
        <dbReference type="EMBL" id="KAE9537306.1"/>
    </source>
</evidence>
<gene>
    <name evidence="2" type="ORF">AGLY_006329</name>
</gene>
<keyword evidence="1" id="KW-0472">Membrane</keyword>
<keyword evidence="1" id="KW-1133">Transmembrane helix</keyword>
<dbReference type="Proteomes" id="UP000475862">
    <property type="component" value="Unassembled WGS sequence"/>
</dbReference>
<keyword evidence="3" id="KW-1185">Reference proteome</keyword>
<protein>
    <submittedName>
        <fullName evidence="2">Uncharacterized protein</fullName>
    </submittedName>
</protein>
<proteinExistence type="predicted"/>
<organism evidence="2 3">
    <name type="scientific">Aphis glycines</name>
    <name type="common">Soybean aphid</name>
    <dbReference type="NCBI Taxonomy" id="307491"/>
    <lineage>
        <taxon>Eukaryota</taxon>
        <taxon>Metazoa</taxon>
        <taxon>Ecdysozoa</taxon>
        <taxon>Arthropoda</taxon>
        <taxon>Hexapoda</taxon>
        <taxon>Insecta</taxon>
        <taxon>Pterygota</taxon>
        <taxon>Neoptera</taxon>
        <taxon>Paraneoptera</taxon>
        <taxon>Hemiptera</taxon>
        <taxon>Sternorrhyncha</taxon>
        <taxon>Aphidomorpha</taxon>
        <taxon>Aphidoidea</taxon>
        <taxon>Aphididae</taxon>
        <taxon>Aphidini</taxon>
        <taxon>Aphis</taxon>
        <taxon>Aphis</taxon>
    </lineage>
</organism>
<comment type="caution">
    <text evidence="2">The sequence shown here is derived from an EMBL/GenBank/DDBJ whole genome shotgun (WGS) entry which is preliminary data.</text>
</comment>